<dbReference type="InterPro" id="IPR000571">
    <property type="entry name" value="Znf_CCCH"/>
</dbReference>
<accession>A0AAN9P5N9</accession>
<evidence type="ECO:0000256" key="2">
    <source>
        <dbReference type="ARBA" id="ARBA00022771"/>
    </source>
</evidence>
<keyword evidence="3 4" id="KW-0862">Zinc</keyword>
<dbReference type="InterPro" id="IPR053151">
    <property type="entry name" value="RNase_H-like"/>
</dbReference>
<dbReference type="Gene3D" id="3.30.420.10">
    <property type="entry name" value="Ribonuclease H-like superfamily/Ribonuclease H"/>
    <property type="match status" value="1"/>
</dbReference>
<dbReference type="EMBL" id="JAYMYR010000001">
    <property type="protein sequence ID" value="KAK7382133.1"/>
    <property type="molecule type" value="Genomic_DNA"/>
</dbReference>
<dbReference type="Pfam" id="PF13456">
    <property type="entry name" value="RVT_3"/>
    <property type="match status" value="1"/>
</dbReference>
<dbReference type="SMART" id="SM00356">
    <property type="entry name" value="ZnF_C3H1"/>
    <property type="match status" value="1"/>
</dbReference>
<dbReference type="InterPro" id="IPR002156">
    <property type="entry name" value="RNaseH_domain"/>
</dbReference>
<dbReference type="AlphaFoldDB" id="A0AAN9P5N9"/>
<protein>
    <recommendedName>
        <fullName evidence="5">C3H1-type domain-containing protein</fullName>
    </recommendedName>
</protein>
<gene>
    <name evidence="6" type="ORF">VNO80_00850</name>
</gene>
<name>A0AAN9P5N9_PHACN</name>
<evidence type="ECO:0000256" key="1">
    <source>
        <dbReference type="ARBA" id="ARBA00022723"/>
    </source>
</evidence>
<dbReference type="SUPFAM" id="SSF90229">
    <property type="entry name" value="CCCH zinc finger"/>
    <property type="match status" value="1"/>
</dbReference>
<dbReference type="Proteomes" id="UP001374584">
    <property type="component" value="Unassembled WGS sequence"/>
</dbReference>
<keyword evidence="2 4" id="KW-0863">Zinc-finger</keyword>
<evidence type="ECO:0000259" key="5">
    <source>
        <dbReference type="PROSITE" id="PS50103"/>
    </source>
</evidence>
<dbReference type="PROSITE" id="PS50103">
    <property type="entry name" value="ZF_C3H1"/>
    <property type="match status" value="1"/>
</dbReference>
<dbReference type="Gene3D" id="4.10.1000.10">
    <property type="entry name" value="Zinc finger, CCCH-type"/>
    <property type="match status" value="1"/>
</dbReference>
<sequence>MEVETKMFQKSSPTTCQYWINGNCPNGDECPNLHWWVDTNNNSNSGKDNPNSARLVCWIPPPKGFVKINCDGGFTLEGRKGSAGGVVRDCEGEFLFGFSTALRVGSAAEAELFAIKIGMELAISMGYKNLIVESDSQTAVQLINWGLIEQTHPFYTVVSSIIEMGAKVDYICWNHVFRETNSVADGLAKYGLFLSFNSPVTFFEFAPHFLIFNLCVDQSGKMYSR</sequence>
<dbReference type="GO" id="GO:0003676">
    <property type="term" value="F:nucleic acid binding"/>
    <property type="evidence" value="ECO:0007669"/>
    <property type="project" value="InterPro"/>
</dbReference>
<evidence type="ECO:0000313" key="7">
    <source>
        <dbReference type="Proteomes" id="UP001374584"/>
    </source>
</evidence>
<dbReference type="GO" id="GO:0008270">
    <property type="term" value="F:zinc ion binding"/>
    <property type="evidence" value="ECO:0007669"/>
    <property type="project" value="UniProtKB-KW"/>
</dbReference>
<dbReference type="InterPro" id="IPR012337">
    <property type="entry name" value="RNaseH-like_sf"/>
</dbReference>
<dbReference type="InterPro" id="IPR036397">
    <property type="entry name" value="RNaseH_sf"/>
</dbReference>
<keyword evidence="1 4" id="KW-0479">Metal-binding</keyword>
<reference evidence="6 7" key="1">
    <citation type="submission" date="2024-01" db="EMBL/GenBank/DDBJ databases">
        <title>The genomes of 5 underutilized Papilionoideae crops provide insights into root nodulation and disease resistanc.</title>
        <authorList>
            <person name="Jiang F."/>
        </authorList>
    </citation>
    <scope>NUCLEOTIDE SEQUENCE [LARGE SCALE GENOMIC DNA]</scope>
    <source>
        <strain evidence="6">JINMINGXINNONG_FW02</strain>
        <tissue evidence="6">Leaves</tissue>
    </source>
</reference>
<dbReference type="InterPro" id="IPR044730">
    <property type="entry name" value="RNase_H-like_dom_plant"/>
</dbReference>
<dbReference type="GO" id="GO:0004523">
    <property type="term" value="F:RNA-DNA hybrid ribonuclease activity"/>
    <property type="evidence" value="ECO:0007669"/>
    <property type="project" value="InterPro"/>
</dbReference>
<comment type="caution">
    <text evidence="6">The sequence shown here is derived from an EMBL/GenBank/DDBJ whole genome shotgun (WGS) entry which is preliminary data.</text>
</comment>
<proteinExistence type="predicted"/>
<evidence type="ECO:0000313" key="6">
    <source>
        <dbReference type="EMBL" id="KAK7382133.1"/>
    </source>
</evidence>
<feature type="zinc finger region" description="C3H1-type" evidence="4">
    <location>
        <begin position="10"/>
        <end position="37"/>
    </location>
</feature>
<dbReference type="SUPFAM" id="SSF53098">
    <property type="entry name" value="Ribonuclease H-like"/>
    <property type="match status" value="1"/>
</dbReference>
<evidence type="ECO:0000256" key="4">
    <source>
        <dbReference type="PROSITE-ProRule" id="PRU00723"/>
    </source>
</evidence>
<keyword evidence="7" id="KW-1185">Reference proteome</keyword>
<dbReference type="InterPro" id="IPR036855">
    <property type="entry name" value="Znf_CCCH_sf"/>
</dbReference>
<dbReference type="PANTHER" id="PTHR47723">
    <property type="entry name" value="OS05G0353850 PROTEIN"/>
    <property type="match status" value="1"/>
</dbReference>
<organism evidence="6 7">
    <name type="scientific">Phaseolus coccineus</name>
    <name type="common">Scarlet runner bean</name>
    <name type="synonym">Phaseolus multiflorus</name>
    <dbReference type="NCBI Taxonomy" id="3886"/>
    <lineage>
        <taxon>Eukaryota</taxon>
        <taxon>Viridiplantae</taxon>
        <taxon>Streptophyta</taxon>
        <taxon>Embryophyta</taxon>
        <taxon>Tracheophyta</taxon>
        <taxon>Spermatophyta</taxon>
        <taxon>Magnoliopsida</taxon>
        <taxon>eudicotyledons</taxon>
        <taxon>Gunneridae</taxon>
        <taxon>Pentapetalae</taxon>
        <taxon>rosids</taxon>
        <taxon>fabids</taxon>
        <taxon>Fabales</taxon>
        <taxon>Fabaceae</taxon>
        <taxon>Papilionoideae</taxon>
        <taxon>50 kb inversion clade</taxon>
        <taxon>NPAAA clade</taxon>
        <taxon>indigoferoid/millettioid clade</taxon>
        <taxon>Phaseoleae</taxon>
        <taxon>Phaseolus</taxon>
    </lineage>
</organism>
<dbReference type="Pfam" id="PF18345">
    <property type="entry name" value="zf_CCCH_4"/>
    <property type="match status" value="1"/>
</dbReference>
<dbReference type="PANTHER" id="PTHR47723:SF19">
    <property type="entry name" value="POLYNUCLEOTIDYL TRANSFERASE, RIBONUCLEASE H-LIKE SUPERFAMILY PROTEIN"/>
    <property type="match status" value="1"/>
</dbReference>
<dbReference type="CDD" id="cd06222">
    <property type="entry name" value="RNase_H_like"/>
    <property type="match status" value="1"/>
</dbReference>
<feature type="domain" description="C3H1-type" evidence="5">
    <location>
        <begin position="10"/>
        <end position="37"/>
    </location>
</feature>
<evidence type="ECO:0000256" key="3">
    <source>
        <dbReference type="ARBA" id="ARBA00022833"/>
    </source>
</evidence>